<evidence type="ECO:0000313" key="8">
    <source>
        <dbReference type="Proteomes" id="UP000825935"/>
    </source>
</evidence>
<dbReference type="Proteomes" id="UP000825935">
    <property type="component" value="Chromosome 25"/>
</dbReference>
<feature type="compositionally biased region" description="Gly residues" evidence="5">
    <location>
        <begin position="91"/>
        <end position="103"/>
    </location>
</feature>
<dbReference type="OrthoDB" id="361383at2759"/>
<evidence type="ECO:0000256" key="4">
    <source>
        <dbReference type="RuleBase" id="RU003888"/>
    </source>
</evidence>
<dbReference type="PROSITE" id="PS00475">
    <property type="entry name" value="RIBOSOMAL_L15"/>
    <property type="match status" value="1"/>
</dbReference>
<dbReference type="InterPro" id="IPR005749">
    <property type="entry name" value="Ribosomal_uL15_bac-type"/>
</dbReference>
<comment type="caution">
    <text evidence="7">The sequence shown here is derived from an EMBL/GenBank/DDBJ whole genome shotgun (WGS) entry which is preliminary data.</text>
</comment>
<feature type="region of interest" description="Disordered" evidence="5">
    <location>
        <begin position="72"/>
        <end position="122"/>
    </location>
</feature>
<dbReference type="InterPro" id="IPR001196">
    <property type="entry name" value="Ribosomal_uL15_CS"/>
</dbReference>
<keyword evidence="8" id="KW-1185">Reference proteome</keyword>
<dbReference type="GO" id="GO:0022625">
    <property type="term" value="C:cytosolic large ribosomal subunit"/>
    <property type="evidence" value="ECO:0007669"/>
    <property type="project" value="TreeGrafter"/>
</dbReference>
<dbReference type="InterPro" id="IPR030878">
    <property type="entry name" value="Ribosomal_uL15"/>
</dbReference>
<sequence length="265" mass="27905">MASAAAATAALISSRTFLKEDSTGVHSFSKCNFSRGQPLTTLVTVSAPNRKNSTGPSVIAASSATLERFTLTNIGPQPGSRKKRMRKGRGEGSGKGGSCGFGMRGQKSRSGPGVRPGFEGGQTPLYRRLPKLRGIAGGMQKGLPKFVCVNLLDIAMANYEEGEEVSLESLKSKGILKPTGRDRRLRLKILGDGEITTKLCVKAGAFSENAKAKLEASGCTMVSVPGPKKWVKPAVAKHQARAIEYFAKKFGSPSSSELAGPSSES</sequence>
<dbReference type="GO" id="GO:0006412">
    <property type="term" value="P:translation"/>
    <property type="evidence" value="ECO:0007669"/>
    <property type="project" value="InterPro"/>
</dbReference>
<evidence type="ECO:0000256" key="2">
    <source>
        <dbReference type="ARBA" id="ARBA00022980"/>
    </source>
</evidence>
<reference evidence="7" key="1">
    <citation type="submission" date="2021-08" db="EMBL/GenBank/DDBJ databases">
        <title>WGS assembly of Ceratopteris richardii.</title>
        <authorList>
            <person name="Marchant D.B."/>
            <person name="Chen G."/>
            <person name="Jenkins J."/>
            <person name="Shu S."/>
            <person name="Leebens-Mack J."/>
            <person name="Grimwood J."/>
            <person name="Schmutz J."/>
            <person name="Soltis P."/>
            <person name="Soltis D."/>
            <person name="Chen Z.-H."/>
        </authorList>
    </citation>
    <scope>NUCLEOTIDE SEQUENCE</scope>
    <source>
        <strain evidence="7">Whitten #5841</strain>
        <tissue evidence="7">Leaf</tissue>
    </source>
</reference>
<dbReference type="EMBL" id="CM035430">
    <property type="protein sequence ID" value="KAH7298949.1"/>
    <property type="molecule type" value="Genomic_DNA"/>
</dbReference>
<dbReference type="Gene3D" id="3.100.10.10">
    <property type="match status" value="1"/>
</dbReference>
<dbReference type="SUPFAM" id="SSF52080">
    <property type="entry name" value="Ribosomal proteins L15p and L18e"/>
    <property type="match status" value="1"/>
</dbReference>
<keyword evidence="3 4" id="KW-0687">Ribonucleoprotein</keyword>
<dbReference type="InterPro" id="IPR036227">
    <property type="entry name" value="Ribosomal_uL15/eL18_sf"/>
</dbReference>
<comment type="similarity">
    <text evidence="1 4">Belongs to the universal ribosomal protein uL15 family.</text>
</comment>
<feature type="domain" description="Large ribosomal subunit protein uL15/eL18" evidence="6">
    <location>
        <begin position="159"/>
        <end position="221"/>
    </location>
</feature>
<evidence type="ECO:0000259" key="6">
    <source>
        <dbReference type="Pfam" id="PF00828"/>
    </source>
</evidence>
<dbReference type="Pfam" id="PF00828">
    <property type="entry name" value="Ribosomal_L27A"/>
    <property type="match status" value="1"/>
</dbReference>
<evidence type="ECO:0000256" key="5">
    <source>
        <dbReference type="SAM" id="MobiDB-lite"/>
    </source>
</evidence>
<dbReference type="InterPro" id="IPR021131">
    <property type="entry name" value="Ribosomal_uL15/eL18"/>
</dbReference>
<gene>
    <name evidence="7" type="ORF">KP509_25G066500</name>
</gene>
<protein>
    <recommendedName>
        <fullName evidence="6">Large ribosomal subunit protein uL15/eL18 domain-containing protein</fullName>
    </recommendedName>
</protein>
<dbReference type="PANTHER" id="PTHR12934">
    <property type="entry name" value="50S RIBOSOMAL PROTEIN L15"/>
    <property type="match status" value="1"/>
</dbReference>
<proteinExistence type="inferred from homology"/>
<dbReference type="AlphaFoldDB" id="A0A8T2RR41"/>
<dbReference type="NCBIfam" id="TIGR01071">
    <property type="entry name" value="rplO_bact"/>
    <property type="match status" value="1"/>
</dbReference>
<name>A0A8T2RR41_CERRI</name>
<evidence type="ECO:0000256" key="1">
    <source>
        <dbReference type="ARBA" id="ARBA00007320"/>
    </source>
</evidence>
<evidence type="ECO:0000313" key="7">
    <source>
        <dbReference type="EMBL" id="KAH7298949.1"/>
    </source>
</evidence>
<evidence type="ECO:0000256" key="3">
    <source>
        <dbReference type="ARBA" id="ARBA00023274"/>
    </source>
</evidence>
<keyword evidence="2 4" id="KW-0689">Ribosomal protein</keyword>
<organism evidence="7 8">
    <name type="scientific">Ceratopteris richardii</name>
    <name type="common">Triangle waterfern</name>
    <dbReference type="NCBI Taxonomy" id="49495"/>
    <lineage>
        <taxon>Eukaryota</taxon>
        <taxon>Viridiplantae</taxon>
        <taxon>Streptophyta</taxon>
        <taxon>Embryophyta</taxon>
        <taxon>Tracheophyta</taxon>
        <taxon>Polypodiopsida</taxon>
        <taxon>Polypodiidae</taxon>
        <taxon>Polypodiales</taxon>
        <taxon>Pteridineae</taxon>
        <taxon>Pteridaceae</taxon>
        <taxon>Parkerioideae</taxon>
        <taxon>Ceratopteris</taxon>
    </lineage>
</organism>
<dbReference type="GO" id="GO:0003735">
    <property type="term" value="F:structural constituent of ribosome"/>
    <property type="evidence" value="ECO:0007669"/>
    <property type="project" value="InterPro"/>
</dbReference>
<dbReference type="HAMAP" id="MF_01341">
    <property type="entry name" value="Ribosomal_uL15"/>
    <property type="match status" value="1"/>
</dbReference>
<accession>A0A8T2RR41</accession>
<dbReference type="PANTHER" id="PTHR12934:SF11">
    <property type="entry name" value="LARGE RIBOSOMAL SUBUNIT PROTEIN UL15M"/>
    <property type="match status" value="1"/>
</dbReference>
<dbReference type="OMA" id="PLTSRHC"/>